<organism evidence="3 4">
    <name type="scientific">Pannonibacter phragmitetus</name>
    <dbReference type="NCBI Taxonomy" id="121719"/>
    <lineage>
        <taxon>Bacteria</taxon>
        <taxon>Pseudomonadati</taxon>
        <taxon>Pseudomonadota</taxon>
        <taxon>Alphaproteobacteria</taxon>
        <taxon>Hyphomicrobiales</taxon>
        <taxon>Stappiaceae</taxon>
        <taxon>Pannonibacter</taxon>
    </lineage>
</organism>
<dbReference type="Pfam" id="PF07883">
    <property type="entry name" value="Cupin_2"/>
    <property type="match status" value="1"/>
</dbReference>
<dbReference type="InterPro" id="IPR013096">
    <property type="entry name" value="Cupin_2"/>
</dbReference>
<protein>
    <submittedName>
        <fullName evidence="3">Cupin</fullName>
    </submittedName>
</protein>
<dbReference type="InterPro" id="IPR051610">
    <property type="entry name" value="GPI/OXD"/>
</dbReference>
<dbReference type="KEGG" id="pphr:APZ00_11575"/>
<dbReference type="GO" id="GO:0046872">
    <property type="term" value="F:metal ion binding"/>
    <property type="evidence" value="ECO:0007669"/>
    <property type="project" value="UniProtKB-KW"/>
</dbReference>
<dbReference type="Gene3D" id="2.60.120.10">
    <property type="entry name" value="Jelly Rolls"/>
    <property type="match status" value="1"/>
</dbReference>
<accession>A0A0U3Q4W0</accession>
<dbReference type="STRING" id="121719.APZ00_11575"/>
<gene>
    <name evidence="3" type="ORF">APZ00_11575</name>
</gene>
<dbReference type="PANTHER" id="PTHR35848:SF6">
    <property type="entry name" value="CUPIN TYPE-2 DOMAIN-CONTAINING PROTEIN"/>
    <property type="match status" value="1"/>
</dbReference>
<reference evidence="3 4" key="1">
    <citation type="submission" date="2015-10" db="EMBL/GenBank/DDBJ databases">
        <title>The world's first case of liver abscess caused by Pannonibacter phragmitetus.</title>
        <authorList>
            <person name="Ming D."/>
            <person name="Wang M."/>
            <person name="Zhou Y."/>
            <person name="Jiang T."/>
            <person name="Hu S."/>
        </authorList>
    </citation>
    <scope>NUCLEOTIDE SEQUENCE [LARGE SCALE GENOMIC DNA]</scope>
    <source>
        <strain evidence="3 4">31801</strain>
    </source>
</reference>
<dbReference type="InterPro" id="IPR014710">
    <property type="entry name" value="RmlC-like_jellyroll"/>
</dbReference>
<dbReference type="CDD" id="cd02224">
    <property type="entry name" value="cupin_SPO2919-like"/>
    <property type="match status" value="1"/>
</dbReference>
<feature type="domain" description="Cupin type-2" evidence="2">
    <location>
        <begin position="41"/>
        <end position="113"/>
    </location>
</feature>
<dbReference type="eggNOG" id="COG3837">
    <property type="taxonomic scope" value="Bacteria"/>
</dbReference>
<evidence type="ECO:0000313" key="4">
    <source>
        <dbReference type="Proteomes" id="UP000064921"/>
    </source>
</evidence>
<sequence length="164" mass="17315">MKPVVTLATLPMETQAHGESFEACKAAVAAPLGATRLGARYVEIPPGKKGWPYHCHLANDEMFVILSGSGILRYGEEEFPLAAGDVAVCPAGGTETAHQLIAGPDEALRYLAVSSMHDPDIVEYPDSGKMAVYAGAAPGGDAKLRRLSLTFQRPAAAGYWDGED</sequence>
<name>A0A0U3Q4W0_9HYPH</name>
<dbReference type="SUPFAM" id="SSF51182">
    <property type="entry name" value="RmlC-like cupins"/>
    <property type="match status" value="1"/>
</dbReference>
<dbReference type="Proteomes" id="UP000064921">
    <property type="component" value="Chromosome"/>
</dbReference>
<dbReference type="EMBL" id="CP013068">
    <property type="protein sequence ID" value="ALV27625.1"/>
    <property type="molecule type" value="Genomic_DNA"/>
</dbReference>
<evidence type="ECO:0000313" key="3">
    <source>
        <dbReference type="EMBL" id="ALV27625.1"/>
    </source>
</evidence>
<evidence type="ECO:0000259" key="2">
    <source>
        <dbReference type="Pfam" id="PF07883"/>
    </source>
</evidence>
<evidence type="ECO:0000256" key="1">
    <source>
        <dbReference type="ARBA" id="ARBA00022723"/>
    </source>
</evidence>
<keyword evidence="4" id="KW-1185">Reference proteome</keyword>
<dbReference type="RefSeq" id="WP_058898984.1">
    <property type="nucleotide sequence ID" value="NZ_CP013068.1"/>
</dbReference>
<dbReference type="PANTHER" id="PTHR35848">
    <property type="entry name" value="OXALATE-BINDING PROTEIN"/>
    <property type="match status" value="1"/>
</dbReference>
<proteinExistence type="predicted"/>
<dbReference type="InterPro" id="IPR011051">
    <property type="entry name" value="RmlC_Cupin_sf"/>
</dbReference>
<keyword evidence="1" id="KW-0479">Metal-binding</keyword>
<dbReference type="AlphaFoldDB" id="A0A0U3Q4W0"/>